<feature type="modified residue" description="4-aspartylphosphate" evidence="6">
    <location>
        <position position="862"/>
    </location>
</feature>
<dbReference type="CDD" id="cd00082">
    <property type="entry name" value="HisKA"/>
    <property type="match status" value="1"/>
</dbReference>
<dbReference type="InterPro" id="IPR004358">
    <property type="entry name" value="Sig_transdc_His_kin-like_C"/>
</dbReference>
<dbReference type="eggNOG" id="KOG0519">
    <property type="taxonomic scope" value="Eukaryota"/>
</dbReference>
<dbReference type="SMART" id="SM00387">
    <property type="entry name" value="HATPase_c"/>
    <property type="match status" value="1"/>
</dbReference>
<dbReference type="Proteomes" id="UP000013776">
    <property type="component" value="Unassembled WGS sequence"/>
</dbReference>
<evidence type="ECO:0000256" key="1">
    <source>
        <dbReference type="ARBA" id="ARBA00000085"/>
    </source>
</evidence>
<keyword evidence="7" id="KW-1133">Transmembrane helix</keyword>
<dbReference type="PRINTS" id="PR00344">
    <property type="entry name" value="BCTRLSENSOR"/>
</dbReference>
<dbReference type="Gene3D" id="3.30.565.10">
    <property type="entry name" value="Histidine kinase-like ATPase, C-terminal domain"/>
    <property type="match status" value="1"/>
</dbReference>
<gene>
    <name evidence="10" type="ORF">TAPDE_002067</name>
</gene>
<evidence type="ECO:0000313" key="10">
    <source>
        <dbReference type="EMBL" id="CCG82126.1"/>
    </source>
</evidence>
<protein>
    <recommendedName>
        <fullName evidence="2">histidine kinase</fullName>
        <ecNumber evidence="2">2.7.13.3</ecNumber>
    </recommendedName>
</protein>
<evidence type="ECO:0000259" key="9">
    <source>
        <dbReference type="PROSITE" id="PS50110"/>
    </source>
</evidence>
<evidence type="ECO:0000256" key="6">
    <source>
        <dbReference type="PROSITE-ProRule" id="PRU00169"/>
    </source>
</evidence>
<feature type="transmembrane region" description="Helical" evidence="7">
    <location>
        <begin position="259"/>
        <end position="276"/>
    </location>
</feature>
<dbReference type="GO" id="GO:0000155">
    <property type="term" value="F:phosphorelay sensor kinase activity"/>
    <property type="evidence" value="ECO:0007669"/>
    <property type="project" value="InterPro"/>
</dbReference>
<organism evidence="10 11">
    <name type="scientific">Taphrina deformans (strain PYCC 5710 / ATCC 11124 / CBS 356.35 / IMI 108563 / JCM 9778 / NBRC 8474)</name>
    <name type="common">Peach leaf curl fungus</name>
    <name type="synonym">Lalaria deformans</name>
    <dbReference type="NCBI Taxonomy" id="1097556"/>
    <lineage>
        <taxon>Eukaryota</taxon>
        <taxon>Fungi</taxon>
        <taxon>Dikarya</taxon>
        <taxon>Ascomycota</taxon>
        <taxon>Taphrinomycotina</taxon>
        <taxon>Taphrinomycetes</taxon>
        <taxon>Taphrinales</taxon>
        <taxon>Taphrinaceae</taxon>
        <taxon>Taphrina</taxon>
    </lineage>
</organism>
<evidence type="ECO:0000259" key="8">
    <source>
        <dbReference type="PROSITE" id="PS50109"/>
    </source>
</evidence>
<feature type="domain" description="Response regulatory" evidence="9">
    <location>
        <begin position="801"/>
        <end position="927"/>
    </location>
</feature>
<dbReference type="InterPro" id="IPR003594">
    <property type="entry name" value="HATPase_dom"/>
</dbReference>
<feature type="domain" description="Histidine kinase" evidence="8">
    <location>
        <begin position="368"/>
        <end position="641"/>
    </location>
</feature>
<dbReference type="EC" id="2.7.13.3" evidence="2"/>
<dbReference type="SMART" id="SM00448">
    <property type="entry name" value="REC"/>
    <property type="match status" value="1"/>
</dbReference>
<sequence>MATFREQSFGTRLRKIGRAAKRLQYPLSEPSEPIFDLERYGASSNYSNSTRHSASTFRRNLNDDLTRSETHDSQQQNIDIVVVDRKFDSSLNGKDTNVFTERQTTVDGSDQESTRYGDLHARRSKLVTLLSTVSHYLNHFFFLSFQDPAKERHYQKETWFLSKRIAIWTSLYFYIAWALVLAFYARPWHSYDYIAWIGLFGLGVIPLLPAVLYDVPARYPWIWKICLMYTTWIWSALVVTQLIICDYYGPRSTCGSKDFVGLFYYLIAMPTMSLFALGSSRLLHTVGTIATLAYIGALLIPMKKTWIRHFFNFLLFQIFILYLSYAREKSNRKIFNLRDQLKAQYKATQKAQVAESRASDSKKRFVNYIFHEVRVPLNTSLLAIQNLIGEDVFRQADEEQIELVDVLQSSLGMMEKVLNDVLDFNRMEAGKLLCASTPFDFSKVIRSVFLGLTVAASSKSVSLKSELDPRLEQLGDLIGDEMRLRQILSNLTSNACKFTSQGGSVTLITKLLLPEPESTAPQESYAMDRMTNTYQMSTPNLKQSANENTSNLHKPPTYPEKVTVRIEVHDTGMGIRAQDVKDDRLFSPYVQTEIGKRQGGKGTGLGLALVRNIVQLSGGRLGLKSTPGEGSIFWVEQEYAMTEPANLRQFLLDRVPSTESSHTTAHETKIDDVCQVTGQDKQLSESIQDSESDHVHAPIVHFETNDTSDIEMITPPLTTSTMHDVVAERREYTGSPSGLHPDHRPSLVQLHSSEIEVLPASRTPSDPQVTLPRPYAPADTTIAAPSESITVTPDIDSQPLSVLVVDDDLLTRRLMTRMISRLGHQVQSVENGLLALNLVRLHFRKPLADQPVRTPFDIVFLDNQMPVLSGVEMVTRARMEGIDTMVVGVTGNAMREDQDEYLECGADFVLIKPVMEPSISKMLVEAKVRRKIRLATNAE</sequence>
<comment type="catalytic activity">
    <reaction evidence="1">
        <text>ATP + protein L-histidine = ADP + protein N-phospho-L-histidine.</text>
        <dbReference type="EC" id="2.7.13.3"/>
    </reaction>
</comment>
<keyword evidence="4" id="KW-0808">Transferase</keyword>
<dbReference type="CDD" id="cd17546">
    <property type="entry name" value="REC_hyHK_CKI1_RcsC-like"/>
    <property type="match status" value="1"/>
</dbReference>
<dbReference type="PROSITE" id="PS50110">
    <property type="entry name" value="RESPONSE_REGULATORY"/>
    <property type="match status" value="1"/>
</dbReference>
<keyword evidence="7" id="KW-0472">Membrane</keyword>
<evidence type="ECO:0000256" key="3">
    <source>
        <dbReference type="ARBA" id="ARBA00022553"/>
    </source>
</evidence>
<dbReference type="Gene3D" id="1.10.287.130">
    <property type="match status" value="1"/>
</dbReference>
<proteinExistence type="predicted"/>
<dbReference type="PANTHER" id="PTHR43047">
    <property type="entry name" value="TWO-COMPONENT HISTIDINE PROTEIN KINASE"/>
    <property type="match status" value="1"/>
</dbReference>
<dbReference type="EMBL" id="CAHR02000071">
    <property type="protein sequence ID" value="CCG82126.1"/>
    <property type="molecule type" value="Genomic_DNA"/>
</dbReference>
<dbReference type="InterPro" id="IPR011006">
    <property type="entry name" value="CheY-like_superfamily"/>
</dbReference>
<dbReference type="InterPro" id="IPR005467">
    <property type="entry name" value="His_kinase_dom"/>
</dbReference>
<keyword evidence="7" id="KW-0812">Transmembrane</keyword>
<feature type="transmembrane region" description="Helical" evidence="7">
    <location>
        <begin position="221"/>
        <end position="247"/>
    </location>
</feature>
<dbReference type="Pfam" id="PF00512">
    <property type="entry name" value="HisKA"/>
    <property type="match status" value="1"/>
</dbReference>
<dbReference type="SUPFAM" id="SSF52172">
    <property type="entry name" value="CheY-like"/>
    <property type="match status" value="1"/>
</dbReference>
<dbReference type="InterPro" id="IPR036890">
    <property type="entry name" value="HATPase_C_sf"/>
</dbReference>
<evidence type="ECO:0000313" key="11">
    <source>
        <dbReference type="Proteomes" id="UP000013776"/>
    </source>
</evidence>
<dbReference type="PROSITE" id="PS50109">
    <property type="entry name" value="HIS_KIN"/>
    <property type="match status" value="1"/>
</dbReference>
<feature type="transmembrane region" description="Helical" evidence="7">
    <location>
        <begin position="165"/>
        <end position="184"/>
    </location>
</feature>
<reference evidence="10 11" key="1">
    <citation type="journal article" date="2013" name="MBio">
        <title>Genome sequencing of the plant pathogen Taphrina deformans, the causal agent of peach leaf curl.</title>
        <authorList>
            <person name="Cisse O.H."/>
            <person name="Almeida J.M.G.C.F."/>
            <person name="Fonseca A."/>
            <person name="Kumar A.A."/>
            <person name="Salojaervi J."/>
            <person name="Overmyer K."/>
            <person name="Hauser P.M."/>
            <person name="Pagni M."/>
        </authorList>
    </citation>
    <scope>NUCLEOTIDE SEQUENCE [LARGE SCALE GENOMIC DNA]</scope>
    <source>
        <strain evidence="11">PYCC 5710 / ATCC 11124 / CBS 356.35 / IMI 108563 / JCM 9778 / NBRC 8474</strain>
    </source>
</reference>
<feature type="transmembrane region" description="Helical" evidence="7">
    <location>
        <begin position="126"/>
        <end position="145"/>
    </location>
</feature>
<feature type="transmembrane region" description="Helical" evidence="7">
    <location>
        <begin position="282"/>
        <end position="300"/>
    </location>
</feature>
<evidence type="ECO:0000256" key="7">
    <source>
        <dbReference type="SAM" id="Phobius"/>
    </source>
</evidence>
<keyword evidence="3 6" id="KW-0597">Phosphoprotein</keyword>
<dbReference type="Gene3D" id="3.40.50.2300">
    <property type="match status" value="1"/>
</dbReference>
<dbReference type="AlphaFoldDB" id="R4XCM5"/>
<dbReference type="SUPFAM" id="SSF55874">
    <property type="entry name" value="ATPase domain of HSP90 chaperone/DNA topoisomerase II/histidine kinase"/>
    <property type="match status" value="1"/>
</dbReference>
<dbReference type="InterPro" id="IPR001789">
    <property type="entry name" value="Sig_transdc_resp-reg_receiver"/>
</dbReference>
<keyword evidence="11" id="KW-1185">Reference proteome</keyword>
<keyword evidence="5 10" id="KW-0418">Kinase</keyword>
<dbReference type="Pfam" id="PF00072">
    <property type="entry name" value="Response_reg"/>
    <property type="match status" value="1"/>
</dbReference>
<evidence type="ECO:0000256" key="2">
    <source>
        <dbReference type="ARBA" id="ARBA00012438"/>
    </source>
</evidence>
<dbReference type="GO" id="GO:0009927">
    <property type="term" value="F:histidine phosphotransfer kinase activity"/>
    <property type="evidence" value="ECO:0007669"/>
    <property type="project" value="TreeGrafter"/>
</dbReference>
<dbReference type="VEuPathDB" id="FungiDB:TAPDE_002067"/>
<feature type="transmembrane region" description="Helical" evidence="7">
    <location>
        <begin position="193"/>
        <end position="215"/>
    </location>
</feature>
<dbReference type="SUPFAM" id="SSF47384">
    <property type="entry name" value="Homodimeric domain of signal transducing histidine kinase"/>
    <property type="match status" value="1"/>
</dbReference>
<name>R4XCM5_TAPDE</name>
<dbReference type="SMART" id="SM00388">
    <property type="entry name" value="HisKA"/>
    <property type="match status" value="1"/>
</dbReference>
<evidence type="ECO:0000256" key="5">
    <source>
        <dbReference type="ARBA" id="ARBA00022777"/>
    </source>
</evidence>
<dbReference type="InterPro" id="IPR003661">
    <property type="entry name" value="HisK_dim/P_dom"/>
</dbReference>
<evidence type="ECO:0000256" key="4">
    <source>
        <dbReference type="ARBA" id="ARBA00022679"/>
    </source>
</evidence>
<dbReference type="Pfam" id="PF02518">
    <property type="entry name" value="HATPase_c"/>
    <property type="match status" value="1"/>
</dbReference>
<dbReference type="InterPro" id="IPR036097">
    <property type="entry name" value="HisK_dim/P_sf"/>
</dbReference>
<dbReference type="PANTHER" id="PTHR43047:SF66">
    <property type="entry name" value="HISKA"/>
    <property type="match status" value="1"/>
</dbReference>
<comment type="caution">
    <text evidence="10">The sequence shown here is derived from an EMBL/GenBank/DDBJ whole genome shotgun (WGS) entry which is preliminary data.</text>
</comment>
<dbReference type="GO" id="GO:0005886">
    <property type="term" value="C:plasma membrane"/>
    <property type="evidence" value="ECO:0007669"/>
    <property type="project" value="TreeGrafter"/>
</dbReference>
<dbReference type="OrthoDB" id="60033at2759"/>
<dbReference type="STRING" id="1097556.R4XCM5"/>
<feature type="transmembrane region" description="Helical" evidence="7">
    <location>
        <begin position="307"/>
        <end position="325"/>
    </location>
</feature>
<accession>R4XCM5</accession>